<dbReference type="AlphaFoldDB" id="A0A0C3L818"/>
<dbReference type="EMBL" id="KN822976">
    <property type="protein sequence ID" value="KIO29983.1"/>
    <property type="molecule type" value="Genomic_DNA"/>
</dbReference>
<sequence length="187" mass="20743">MDASPSDSVVSVRHNVQDNRAPLGPPEPKVQAEENPYSPLATIIRGLAHIMPLEKKYVAIKESQARLKNAAPEEAEMLEPKRHELSTQLRAKEYPYFVERLVIAAKAALKTDAVKGILVKELGQNLQEQKASNEQLQKEVDSLKAQVASLQATVETLSEDSRLQHQAFGAIIKKLNKLMEKEDGNQA</sequence>
<accession>A0A0C3L818</accession>
<evidence type="ECO:0000313" key="3">
    <source>
        <dbReference type="EMBL" id="KIO29983.1"/>
    </source>
</evidence>
<dbReference type="OrthoDB" id="3191206at2759"/>
<evidence type="ECO:0000256" key="1">
    <source>
        <dbReference type="SAM" id="Coils"/>
    </source>
</evidence>
<reference evidence="4" key="2">
    <citation type="submission" date="2015-01" db="EMBL/GenBank/DDBJ databases">
        <title>Evolutionary Origins and Diversification of the Mycorrhizal Mutualists.</title>
        <authorList>
            <consortium name="DOE Joint Genome Institute"/>
            <consortium name="Mycorrhizal Genomics Consortium"/>
            <person name="Kohler A."/>
            <person name="Kuo A."/>
            <person name="Nagy L.G."/>
            <person name="Floudas D."/>
            <person name="Copeland A."/>
            <person name="Barry K.W."/>
            <person name="Cichocki N."/>
            <person name="Veneault-Fourrey C."/>
            <person name="LaButti K."/>
            <person name="Lindquist E.A."/>
            <person name="Lipzen A."/>
            <person name="Lundell T."/>
            <person name="Morin E."/>
            <person name="Murat C."/>
            <person name="Riley R."/>
            <person name="Ohm R."/>
            <person name="Sun H."/>
            <person name="Tunlid A."/>
            <person name="Henrissat B."/>
            <person name="Grigoriev I.V."/>
            <person name="Hibbett D.S."/>
            <person name="Martin F."/>
        </authorList>
    </citation>
    <scope>NUCLEOTIDE SEQUENCE [LARGE SCALE GENOMIC DNA]</scope>
    <source>
        <strain evidence="4">MUT 4182</strain>
    </source>
</reference>
<gene>
    <name evidence="3" type="ORF">M407DRAFT_20849</name>
</gene>
<feature type="coiled-coil region" evidence="1">
    <location>
        <begin position="119"/>
        <end position="160"/>
    </location>
</feature>
<proteinExistence type="predicted"/>
<organism evidence="3 4">
    <name type="scientific">Tulasnella calospora MUT 4182</name>
    <dbReference type="NCBI Taxonomy" id="1051891"/>
    <lineage>
        <taxon>Eukaryota</taxon>
        <taxon>Fungi</taxon>
        <taxon>Dikarya</taxon>
        <taxon>Basidiomycota</taxon>
        <taxon>Agaricomycotina</taxon>
        <taxon>Agaricomycetes</taxon>
        <taxon>Cantharellales</taxon>
        <taxon>Tulasnellaceae</taxon>
        <taxon>Tulasnella</taxon>
    </lineage>
</organism>
<feature type="region of interest" description="Disordered" evidence="2">
    <location>
        <begin position="1"/>
        <end position="34"/>
    </location>
</feature>
<evidence type="ECO:0000313" key="4">
    <source>
        <dbReference type="Proteomes" id="UP000054248"/>
    </source>
</evidence>
<reference evidence="3 4" key="1">
    <citation type="submission" date="2014-04" db="EMBL/GenBank/DDBJ databases">
        <authorList>
            <consortium name="DOE Joint Genome Institute"/>
            <person name="Kuo A."/>
            <person name="Girlanda M."/>
            <person name="Perotto S."/>
            <person name="Kohler A."/>
            <person name="Nagy L.G."/>
            <person name="Floudas D."/>
            <person name="Copeland A."/>
            <person name="Barry K.W."/>
            <person name="Cichocki N."/>
            <person name="Veneault-Fourrey C."/>
            <person name="LaButti K."/>
            <person name="Lindquist E.A."/>
            <person name="Lipzen A."/>
            <person name="Lundell T."/>
            <person name="Morin E."/>
            <person name="Murat C."/>
            <person name="Sun H."/>
            <person name="Tunlid A."/>
            <person name="Henrissat B."/>
            <person name="Grigoriev I.V."/>
            <person name="Hibbett D.S."/>
            <person name="Martin F."/>
            <person name="Nordberg H.P."/>
            <person name="Cantor M.N."/>
            <person name="Hua S.X."/>
        </authorList>
    </citation>
    <scope>NUCLEOTIDE SEQUENCE [LARGE SCALE GENOMIC DNA]</scope>
    <source>
        <strain evidence="3 4">MUT 4182</strain>
    </source>
</reference>
<keyword evidence="1" id="KW-0175">Coiled coil</keyword>
<keyword evidence="4" id="KW-1185">Reference proteome</keyword>
<protein>
    <submittedName>
        <fullName evidence="3">Uncharacterized protein</fullName>
    </submittedName>
</protein>
<dbReference type="Proteomes" id="UP000054248">
    <property type="component" value="Unassembled WGS sequence"/>
</dbReference>
<evidence type="ECO:0000256" key="2">
    <source>
        <dbReference type="SAM" id="MobiDB-lite"/>
    </source>
</evidence>
<name>A0A0C3L818_9AGAM</name>
<dbReference type="HOGENOM" id="CLU_1448726_0_0_1"/>